<dbReference type="eggNOG" id="ENOG502QPNE">
    <property type="taxonomic scope" value="Eukaryota"/>
</dbReference>
<organism evidence="2 3">
    <name type="scientific">Globisporangium ultimum (strain ATCC 200006 / CBS 805.95 / DAOM BR144)</name>
    <name type="common">Pythium ultimum</name>
    <dbReference type="NCBI Taxonomy" id="431595"/>
    <lineage>
        <taxon>Eukaryota</taxon>
        <taxon>Sar</taxon>
        <taxon>Stramenopiles</taxon>
        <taxon>Oomycota</taxon>
        <taxon>Peronosporomycetes</taxon>
        <taxon>Pythiales</taxon>
        <taxon>Pythiaceae</taxon>
        <taxon>Globisporangium</taxon>
    </lineage>
</organism>
<feature type="compositionally biased region" description="Polar residues" evidence="1">
    <location>
        <begin position="196"/>
        <end position="207"/>
    </location>
</feature>
<dbReference type="VEuPathDB" id="FungiDB:PYU1_G000205"/>
<feature type="compositionally biased region" description="Low complexity" evidence="1">
    <location>
        <begin position="218"/>
        <end position="227"/>
    </location>
</feature>
<reference evidence="3" key="1">
    <citation type="journal article" date="2010" name="Genome Biol.">
        <title>Genome sequence of the necrotrophic plant pathogen Pythium ultimum reveals original pathogenicity mechanisms and effector repertoire.</title>
        <authorList>
            <person name="Levesque C.A."/>
            <person name="Brouwer H."/>
            <person name="Cano L."/>
            <person name="Hamilton J.P."/>
            <person name="Holt C."/>
            <person name="Huitema E."/>
            <person name="Raffaele S."/>
            <person name="Robideau G.P."/>
            <person name="Thines M."/>
            <person name="Win J."/>
            <person name="Zerillo M.M."/>
            <person name="Beakes G.W."/>
            <person name="Boore J.L."/>
            <person name="Busam D."/>
            <person name="Dumas B."/>
            <person name="Ferriera S."/>
            <person name="Fuerstenberg S.I."/>
            <person name="Gachon C.M."/>
            <person name="Gaulin E."/>
            <person name="Govers F."/>
            <person name="Grenville-Briggs L."/>
            <person name="Horner N."/>
            <person name="Hostetler J."/>
            <person name="Jiang R.H."/>
            <person name="Johnson J."/>
            <person name="Krajaejun T."/>
            <person name="Lin H."/>
            <person name="Meijer H.J."/>
            <person name="Moore B."/>
            <person name="Morris P."/>
            <person name="Phuntmart V."/>
            <person name="Puiu D."/>
            <person name="Shetty J."/>
            <person name="Stajich J.E."/>
            <person name="Tripathy S."/>
            <person name="Wawra S."/>
            <person name="van West P."/>
            <person name="Whitty B.R."/>
            <person name="Coutinho P.M."/>
            <person name="Henrissat B."/>
            <person name="Martin F."/>
            <person name="Thomas P.D."/>
            <person name="Tyler B.M."/>
            <person name="De Vries R.P."/>
            <person name="Kamoun S."/>
            <person name="Yandell M."/>
            <person name="Tisserat N."/>
            <person name="Buell C.R."/>
        </authorList>
    </citation>
    <scope>NUCLEOTIDE SEQUENCE</scope>
    <source>
        <strain evidence="3">DAOM:BR144</strain>
    </source>
</reference>
<reference evidence="3" key="2">
    <citation type="submission" date="2010-04" db="EMBL/GenBank/DDBJ databases">
        <authorList>
            <person name="Buell R."/>
            <person name="Hamilton J."/>
            <person name="Hostetler J."/>
        </authorList>
    </citation>
    <scope>NUCLEOTIDE SEQUENCE [LARGE SCALE GENOMIC DNA]</scope>
    <source>
        <strain evidence="3">DAOM:BR144</strain>
    </source>
</reference>
<feature type="region of interest" description="Disordered" evidence="1">
    <location>
        <begin position="1"/>
        <end position="60"/>
    </location>
</feature>
<evidence type="ECO:0000313" key="2">
    <source>
        <dbReference type="EnsemblProtists" id="PYU1_T000205"/>
    </source>
</evidence>
<evidence type="ECO:0000313" key="3">
    <source>
        <dbReference type="Proteomes" id="UP000019132"/>
    </source>
</evidence>
<proteinExistence type="predicted"/>
<dbReference type="Proteomes" id="UP000019132">
    <property type="component" value="Unassembled WGS sequence"/>
</dbReference>
<feature type="compositionally biased region" description="Low complexity" evidence="1">
    <location>
        <begin position="166"/>
        <end position="175"/>
    </location>
</feature>
<feature type="compositionally biased region" description="Basic and acidic residues" evidence="1">
    <location>
        <begin position="277"/>
        <end position="286"/>
    </location>
</feature>
<dbReference type="EnsemblProtists" id="PYU1_T000205">
    <property type="protein sequence ID" value="PYU1_T000205"/>
    <property type="gene ID" value="PYU1_G000205"/>
</dbReference>
<feature type="region of interest" description="Disordered" evidence="1">
    <location>
        <begin position="98"/>
        <end position="183"/>
    </location>
</feature>
<dbReference type="AlphaFoldDB" id="K3W5G4"/>
<name>K3W5G4_GLOUD</name>
<keyword evidence="3" id="KW-1185">Reference proteome</keyword>
<feature type="region of interest" description="Disordered" evidence="1">
    <location>
        <begin position="196"/>
        <end position="245"/>
    </location>
</feature>
<dbReference type="InParanoid" id="K3W5G4"/>
<dbReference type="EMBL" id="GL376636">
    <property type="status" value="NOT_ANNOTATED_CDS"/>
    <property type="molecule type" value="Genomic_DNA"/>
</dbReference>
<accession>K3W5G4</accession>
<evidence type="ECO:0000256" key="1">
    <source>
        <dbReference type="SAM" id="MobiDB-lite"/>
    </source>
</evidence>
<feature type="compositionally biased region" description="Basic and acidic residues" evidence="1">
    <location>
        <begin position="301"/>
        <end position="318"/>
    </location>
</feature>
<reference evidence="2" key="3">
    <citation type="submission" date="2015-02" db="UniProtKB">
        <authorList>
            <consortium name="EnsemblProtists"/>
        </authorList>
    </citation>
    <scope>IDENTIFICATION</scope>
    <source>
        <strain evidence="2">DAOM BR144</strain>
    </source>
</reference>
<protein>
    <submittedName>
        <fullName evidence="2">Uncharacterized protein</fullName>
    </submittedName>
</protein>
<feature type="compositionally biased region" description="Polar residues" evidence="1">
    <location>
        <begin position="18"/>
        <end position="39"/>
    </location>
</feature>
<dbReference type="HOGENOM" id="CLU_875733_0_0_1"/>
<feature type="region of interest" description="Disordered" evidence="1">
    <location>
        <begin position="265"/>
        <end position="318"/>
    </location>
</feature>
<feature type="compositionally biased region" description="Basic and acidic residues" evidence="1">
    <location>
        <begin position="116"/>
        <end position="150"/>
    </location>
</feature>
<sequence>MGRPTAQQAAAIRESLGSRHSLSTPDHPSRASGATQGSVIGSDPRPSLSSRRNSIYEDAESDTFSEVDFVELPHLMRKDYVAPPVTDDRLSGSETRFASNSFTDVHQWQDDDSGYVDDRHPSHQFSRDSIYHEGVERRLSELNPDEHIFRNSEGSEYQSQSERDSLSLSSSPRQRATSSGYGLHGAAVLSPSAIFNSMRNSGSTSDPRLSYPDDTRSYSDSSSSYASEEPDYVTEEITPKAPARAQLSLSELERYRTSLAELMSNYNNSSVAGDPSQPEREPEYRRNGYANRRQSSDDDDKIIKPTRQMEGKLQEMYL</sequence>